<dbReference type="GeneID" id="92084280"/>
<dbReference type="PANTHER" id="PTHR10622">
    <property type="entry name" value="HET DOMAIN-CONTAINING PROTEIN"/>
    <property type="match status" value="1"/>
</dbReference>
<reference evidence="2 3" key="1">
    <citation type="submission" date="2023-01" db="EMBL/GenBank/DDBJ databases">
        <title>Analysis of 21 Apiospora genomes using comparative genomics revels a genus with tremendous synthesis potential of carbohydrate active enzymes and secondary metabolites.</title>
        <authorList>
            <person name="Sorensen T."/>
        </authorList>
    </citation>
    <scope>NUCLEOTIDE SEQUENCE [LARGE SCALE GENOMIC DNA]</scope>
    <source>
        <strain evidence="2 3">CBS 24483</strain>
    </source>
</reference>
<sequence length="206" mass="22079">MRLLQRQSDGSFCLTKDFVDAIPPYAILSHTWFGRGWTLQELVAPTSVAFFSRDSQRLGDSASLETLLHKITGISTGALQRTPLSNFTAEIGAARQSRREEVASEVQDHGQGVGGGAAALVKGDDLVVDVSRRRRRRLLVTVTVAATTLGYRKHGEHRGGDIKGEDQRAGQDAKNKAGAPDAHALQGSTSFALMNAGENTLCLPAP</sequence>
<evidence type="ECO:0000313" key="3">
    <source>
        <dbReference type="Proteomes" id="UP001391051"/>
    </source>
</evidence>
<feature type="compositionally biased region" description="Basic and acidic residues" evidence="1">
    <location>
        <begin position="157"/>
        <end position="175"/>
    </location>
</feature>
<dbReference type="EMBL" id="JAQQWE010000010">
    <property type="protein sequence ID" value="KAK7938128.1"/>
    <property type="molecule type" value="Genomic_DNA"/>
</dbReference>
<dbReference type="Proteomes" id="UP001391051">
    <property type="component" value="Unassembled WGS sequence"/>
</dbReference>
<gene>
    <name evidence="2" type="ORF">PG986_014996</name>
</gene>
<dbReference type="PANTHER" id="PTHR10622:SF10">
    <property type="entry name" value="HET DOMAIN-CONTAINING PROTEIN"/>
    <property type="match status" value="1"/>
</dbReference>
<evidence type="ECO:0000256" key="1">
    <source>
        <dbReference type="SAM" id="MobiDB-lite"/>
    </source>
</evidence>
<organism evidence="2 3">
    <name type="scientific">Apiospora aurea</name>
    <dbReference type="NCBI Taxonomy" id="335848"/>
    <lineage>
        <taxon>Eukaryota</taxon>
        <taxon>Fungi</taxon>
        <taxon>Dikarya</taxon>
        <taxon>Ascomycota</taxon>
        <taxon>Pezizomycotina</taxon>
        <taxon>Sordariomycetes</taxon>
        <taxon>Xylariomycetidae</taxon>
        <taxon>Amphisphaeriales</taxon>
        <taxon>Apiosporaceae</taxon>
        <taxon>Apiospora</taxon>
    </lineage>
</organism>
<feature type="region of interest" description="Disordered" evidence="1">
    <location>
        <begin position="154"/>
        <end position="182"/>
    </location>
</feature>
<proteinExistence type="predicted"/>
<protein>
    <submittedName>
        <fullName evidence="2">Uncharacterized protein</fullName>
    </submittedName>
</protein>
<comment type="caution">
    <text evidence="2">The sequence shown here is derived from an EMBL/GenBank/DDBJ whole genome shotgun (WGS) entry which is preliminary data.</text>
</comment>
<accession>A0ABR1PUL3</accession>
<name>A0ABR1PUL3_9PEZI</name>
<evidence type="ECO:0000313" key="2">
    <source>
        <dbReference type="EMBL" id="KAK7938128.1"/>
    </source>
</evidence>
<keyword evidence="3" id="KW-1185">Reference proteome</keyword>
<dbReference type="RefSeq" id="XP_066693456.1">
    <property type="nucleotide sequence ID" value="XM_066851218.1"/>
</dbReference>